<dbReference type="SUPFAM" id="SSF55073">
    <property type="entry name" value="Nucleotide cyclase"/>
    <property type="match status" value="1"/>
</dbReference>
<evidence type="ECO:0000313" key="5">
    <source>
        <dbReference type="EMBL" id="MBC3933116.1"/>
    </source>
</evidence>
<organism evidence="5 6">
    <name type="scientific">Undibacterium curvum</name>
    <dbReference type="NCBI Taxonomy" id="2762294"/>
    <lineage>
        <taxon>Bacteria</taxon>
        <taxon>Pseudomonadati</taxon>
        <taxon>Pseudomonadota</taxon>
        <taxon>Betaproteobacteria</taxon>
        <taxon>Burkholderiales</taxon>
        <taxon>Oxalobacteraceae</taxon>
        <taxon>Undibacterium</taxon>
    </lineage>
</organism>
<evidence type="ECO:0000259" key="4">
    <source>
        <dbReference type="PROSITE" id="PS50887"/>
    </source>
</evidence>
<comment type="caution">
    <text evidence="5">The sequence shown here is derived from an EMBL/GenBank/DDBJ whole genome shotgun (WGS) entry which is preliminary data.</text>
</comment>
<evidence type="ECO:0000313" key="6">
    <source>
        <dbReference type="Proteomes" id="UP000654304"/>
    </source>
</evidence>
<feature type="transmembrane region" description="Helical" evidence="3">
    <location>
        <begin position="64"/>
        <end position="83"/>
    </location>
</feature>
<feature type="transmembrane region" description="Helical" evidence="3">
    <location>
        <begin position="149"/>
        <end position="166"/>
    </location>
</feature>
<evidence type="ECO:0000256" key="2">
    <source>
        <dbReference type="ARBA" id="ARBA00034247"/>
    </source>
</evidence>
<name>A0ABR7A8B0_9BURK</name>
<feature type="domain" description="GGDEF" evidence="4">
    <location>
        <begin position="253"/>
        <end position="386"/>
    </location>
</feature>
<dbReference type="InterPro" id="IPR043128">
    <property type="entry name" value="Rev_trsase/Diguanyl_cyclase"/>
</dbReference>
<dbReference type="InterPro" id="IPR000160">
    <property type="entry name" value="GGDEF_dom"/>
</dbReference>
<dbReference type="Proteomes" id="UP000654304">
    <property type="component" value="Unassembled WGS sequence"/>
</dbReference>
<comment type="catalytic activity">
    <reaction evidence="2">
        <text>2 GTP = 3',3'-c-di-GMP + 2 diphosphate</text>
        <dbReference type="Rhea" id="RHEA:24898"/>
        <dbReference type="ChEBI" id="CHEBI:33019"/>
        <dbReference type="ChEBI" id="CHEBI:37565"/>
        <dbReference type="ChEBI" id="CHEBI:58805"/>
        <dbReference type="EC" id="2.7.7.65"/>
    </reaction>
</comment>
<evidence type="ECO:0000256" key="1">
    <source>
        <dbReference type="ARBA" id="ARBA00012528"/>
    </source>
</evidence>
<keyword evidence="6" id="KW-1185">Reference proteome</keyword>
<accession>A0ABR7A8B0</accession>
<protein>
    <recommendedName>
        <fullName evidence="1">diguanylate cyclase</fullName>
        <ecNumber evidence="1">2.7.7.65</ecNumber>
    </recommendedName>
</protein>
<dbReference type="EC" id="2.7.7.65" evidence="1"/>
<sequence>MSPELVHTMVLMATAMAAGNGLVLFSAYRSFPKDVQGLGYWCLGAAVSVLIGPSYGLVYVLPQAWALIIANCMVFVSTIAIVAGTTRFFRRAINWPVLLSFSGSAYLLLLWFLLVHDNFPLRVVIAAFFLCTMYVAQVFLILRHGDRHFSSYFLVALLLIQTLAILNNACHIYQQQETPFDIFHGGFAHQFYLYSNTFMSLLIGVGIMLMSTHELQKCLVQRALTDPLTEALNRRGFDIAYQQKNAAAASLQMRLSALVIDIDHFKAINDQYGHGMGDLVLVDIVRTIRDHLKPDDVLARFGGEEFVVLSAVSSIDTAVALANAIQRQLAQQTAQQTQPDLPAYTISIGIALQKDDGHAEALIHAADRALYQAKKKGRNRVCVEGQKEFDPVLSDDAKYQQAAHNPL</sequence>
<reference evidence="5 6" key="1">
    <citation type="submission" date="2020-08" db="EMBL/GenBank/DDBJ databases">
        <title>Novel species isolated from subtropical streams in China.</title>
        <authorList>
            <person name="Lu H."/>
        </authorList>
    </citation>
    <scope>NUCLEOTIDE SEQUENCE [LARGE SCALE GENOMIC DNA]</scope>
    <source>
        <strain evidence="5 6">CY22W</strain>
    </source>
</reference>
<dbReference type="PANTHER" id="PTHR45138:SF9">
    <property type="entry name" value="DIGUANYLATE CYCLASE DGCM-RELATED"/>
    <property type="match status" value="1"/>
</dbReference>
<dbReference type="PANTHER" id="PTHR45138">
    <property type="entry name" value="REGULATORY COMPONENTS OF SENSORY TRANSDUCTION SYSTEM"/>
    <property type="match status" value="1"/>
</dbReference>
<dbReference type="EMBL" id="JACOGD010000008">
    <property type="protein sequence ID" value="MBC3933116.1"/>
    <property type="molecule type" value="Genomic_DNA"/>
</dbReference>
<dbReference type="NCBIfam" id="TIGR00254">
    <property type="entry name" value="GGDEF"/>
    <property type="match status" value="1"/>
</dbReference>
<evidence type="ECO:0000256" key="3">
    <source>
        <dbReference type="SAM" id="Phobius"/>
    </source>
</evidence>
<keyword evidence="3" id="KW-0472">Membrane</keyword>
<dbReference type="RefSeq" id="WP_186904697.1">
    <property type="nucleotide sequence ID" value="NZ_JACOGD010000008.1"/>
</dbReference>
<dbReference type="SMART" id="SM00267">
    <property type="entry name" value="GGDEF"/>
    <property type="match status" value="1"/>
</dbReference>
<dbReference type="InterPro" id="IPR050469">
    <property type="entry name" value="Diguanylate_Cyclase"/>
</dbReference>
<dbReference type="InterPro" id="IPR029787">
    <property type="entry name" value="Nucleotide_cyclase"/>
</dbReference>
<dbReference type="CDD" id="cd01949">
    <property type="entry name" value="GGDEF"/>
    <property type="match status" value="1"/>
</dbReference>
<dbReference type="PROSITE" id="PS50887">
    <property type="entry name" value="GGDEF"/>
    <property type="match status" value="1"/>
</dbReference>
<feature type="transmembrane region" description="Helical" evidence="3">
    <location>
        <begin position="191"/>
        <end position="212"/>
    </location>
</feature>
<feature type="transmembrane region" description="Helical" evidence="3">
    <location>
        <begin position="121"/>
        <end position="142"/>
    </location>
</feature>
<dbReference type="Pfam" id="PF00990">
    <property type="entry name" value="GGDEF"/>
    <property type="match status" value="1"/>
</dbReference>
<proteinExistence type="predicted"/>
<feature type="transmembrane region" description="Helical" evidence="3">
    <location>
        <begin position="95"/>
        <end position="115"/>
    </location>
</feature>
<dbReference type="Gene3D" id="3.30.70.270">
    <property type="match status" value="1"/>
</dbReference>
<feature type="transmembrane region" description="Helical" evidence="3">
    <location>
        <begin position="38"/>
        <end position="58"/>
    </location>
</feature>
<feature type="transmembrane region" description="Helical" evidence="3">
    <location>
        <begin position="6"/>
        <end position="26"/>
    </location>
</feature>
<keyword evidence="3" id="KW-0812">Transmembrane</keyword>
<gene>
    <name evidence="5" type="ORF">H8K43_15665</name>
</gene>
<keyword evidence="3" id="KW-1133">Transmembrane helix</keyword>